<dbReference type="AlphaFoldDB" id="A0AAD5ANW2"/>
<dbReference type="PANTHER" id="PTHR46843:SF1">
    <property type="entry name" value="BTB_POZ DOMAIN-CONTAINING PROTEIN 16"/>
    <property type="match status" value="1"/>
</dbReference>
<dbReference type="InterPro" id="IPR042833">
    <property type="entry name" value="BTBD16"/>
</dbReference>
<evidence type="ECO:0000256" key="1">
    <source>
        <dbReference type="SAM" id="MobiDB-lite"/>
    </source>
</evidence>
<dbReference type="InterPro" id="IPR011993">
    <property type="entry name" value="PH-like_dom_sf"/>
</dbReference>
<sequence length="644" mass="72380">MPTAGADRAAGAEQRPEDRTSQNTQLSRTSARPEHVFYVISQQVVQNARPDAVLECLGSMWELHCPYLWESETLADLYRSSKKKQKRGENQNTACARMQSYKQVSLQHACERWLELFLVTELSHRVQLRDLTFDVLLKTLQSPSIQYLVDHRHLNHLVVLELFIVLVLKVLQFIICLYTFYNSPSVCPSAQHMEEMEKINVFPHAWLHLTFSNIIYSIHNGGNMHITNFSKQAVRFGMIVTRVQCSSQSSIHFTLNLDQEPLIEHCTRSVGLYGFYFLLRASRVGESEAFAFSIELDDVSSQLCDEVPHMFLLSPHFMLDLCVVFPLREGVINAGMRKFYLQANDKQDLVEWVAVLNNATKITVPKSGDQSGQNPAEACVEVLGAMKQVSYKTEIIGGVPIITTTQEKGEGQNGAEKGALRKPQGQVPYYLSRANQDQSVVKAGFCVKQGAVMKNWKRRYFMLDDNNISYFKSDLTDSPEEMHNWIKAISGAIVAQRGPGRSAASVRTCSSTPHHHHSHTVSQRQRSSASAPHSPKDHKSLQERRESPSHFYCSEQGPPVPRSPIASELQFPECHFPAGNQHGVGRARPQRPPAGQPTQPVVPPGGSSAFFQVSETISPWERRNSTEICPPDVNDSDDLQVTEV</sequence>
<organism evidence="3 4">
    <name type="scientific">Silurus asotus</name>
    <name type="common">Amur catfish</name>
    <name type="synonym">Parasilurus asotus</name>
    <dbReference type="NCBI Taxonomy" id="30991"/>
    <lineage>
        <taxon>Eukaryota</taxon>
        <taxon>Metazoa</taxon>
        <taxon>Chordata</taxon>
        <taxon>Craniata</taxon>
        <taxon>Vertebrata</taxon>
        <taxon>Euteleostomi</taxon>
        <taxon>Actinopterygii</taxon>
        <taxon>Neopterygii</taxon>
        <taxon>Teleostei</taxon>
        <taxon>Ostariophysi</taxon>
        <taxon>Siluriformes</taxon>
        <taxon>Siluridae</taxon>
        <taxon>Silurus</taxon>
    </lineage>
</organism>
<protein>
    <submittedName>
        <fullName evidence="3">Pleckstrin-likey domain-containing family A member 1 isoform X1</fullName>
    </submittedName>
</protein>
<dbReference type="EMBL" id="MU551664">
    <property type="protein sequence ID" value="KAI5619636.1"/>
    <property type="molecule type" value="Genomic_DNA"/>
</dbReference>
<dbReference type="Proteomes" id="UP001205998">
    <property type="component" value="Unassembled WGS sequence"/>
</dbReference>
<accession>A0AAD5ANW2</accession>
<feature type="region of interest" description="Disordered" evidence="1">
    <location>
        <begin position="623"/>
        <end position="644"/>
    </location>
</feature>
<evidence type="ECO:0000313" key="3">
    <source>
        <dbReference type="EMBL" id="KAI5619636.1"/>
    </source>
</evidence>
<dbReference type="Gene3D" id="2.30.29.30">
    <property type="entry name" value="Pleckstrin-homology domain (PH domain)/Phosphotyrosine-binding domain (PTB)"/>
    <property type="match status" value="1"/>
</dbReference>
<dbReference type="InterPro" id="IPR001849">
    <property type="entry name" value="PH_domain"/>
</dbReference>
<dbReference type="PROSITE" id="PS50003">
    <property type="entry name" value="PH_DOMAIN"/>
    <property type="match status" value="1"/>
</dbReference>
<feature type="compositionally biased region" description="Polar residues" evidence="1">
    <location>
        <begin position="21"/>
        <end position="30"/>
    </location>
</feature>
<dbReference type="Pfam" id="PF23998">
    <property type="entry name" value="BTB_BTBDG"/>
    <property type="match status" value="1"/>
</dbReference>
<feature type="region of interest" description="Disordered" evidence="1">
    <location>
        <begin position="1"/>
        <end position="30"/>
    </location>
</feature>
<evidence type="ECO:0000259" key="2">
    <source>
        <dbReference type="PROSITE" id="PS50003"/>
    </source>
</evidence>
<evidence type="ECO:0000313" key="4">
    <source>
        <dbReference type="Proteomes" id="UP001205998"/>
    </source>
</evidence>
<reference evidence="3" key="1">
    <citation type="submission" date="2018-07" db="EMBL/GenBank/DDBJ databases">
        <title>Comparative genomics of catfishes provides insights into carnivory and benthic adaptation.</title>
        <authorList>
            <person name="Zhang Y."/>
            <person name="Wang D."/>
            <person name="Peng Z."/>
            <person name="Zheng S."/>
            <person name="Shao F."/>
            <person name="Tao W."/>
        </authorList>
    </citation>
    <scope>NUCLEOTIDE SEQUENCE</scope>
    <source>
        <strain evidence="3">Chongqing</strain>
    </source>
</reference>
<name>A0AAD5ANW2_SILAS</name>
<dbReference type="SUPFAM" id="SSF50729">
    <property type="entry name" value="PH domain-like"/>
    <property type="match status" value="2"/>
</dbReference>
<comment type="caution">
    <text evidence="3">The sequence shown here is derived from an EMBL/GenBank/DDBJ whole genome shotgun (WGS) entry which is preliminary data.</text>
</comment>
<feature type="domain" description="PH" evidence="2">
    <location>
        <begin position="439"/>
        <end position="474"/>
    </location>
</feature>
<proteinExistence type="predicted"/>
<dbReference type="PANTHER" id="PTHR46843">
    <property type="entry name" value="BTB/POZ DOMAIN-CONTAINING PROTEIN 16"/>
    <property type="match status" value="1"/>
</dbReference>
<dbReference type="InterPro" id="IPR056426">
    <property type="entry name" value="BTB_BTBDG"/>
</dbReference>
<gene>
    <name evidence="3" type="ORF">C0J50_20735</name>
</gene>
<feature type="compositionally biased region" description="Acidic residues" evidence="1">
    <location>
        <begin position="634"/>
        <end position="644"/>
    </location>
</feature>
<keyword evidence="4" id="KW-1185">Reference proteome</keyword>
<feature type="compositionally biased region" description="Pro residues" evidence="1">
    <location>
        <begin position="590"/>
        <end position="603"/>
    </location>
</feature>
<feature type="region of interest" description="Disordered" evidence="1">
    <location>
        <begin position="496"/>
        <end position="608"/>
    </location>
</feature>
<feature type="compositionally biased region" description="Basic and acidic residues" evidence="1">
    <location>
        <begin position="534"/>
        <end position="548"/>
    </location>
</feature>